<evidence type="ECO:0000256" key="11">
    <source>
        <dbReference type="SAM" id="SignalP"/>
    </source>
</evidence>
<reference evidence="12" key="1">
    <citation type="submission" date="2023-03" db="EMBL/GenBank/DDBJ databases">
        <title>Massive genome expansion in bonnet fungi (Mycena s.s.) driven by repeated elements and novel gene families across ecological guilds.</title>
        <authorList>
            <consortium name="Lawrence Berkeley National Laboratory"/>
            <person name="Harder C.B."/>
            <person name="Miyauchi S."/>
            <person name="Viragh M."/>
            <person name="Kuo A."/>
            <person name="Thoen E."/>
            <person name="Andreopoulos B."/>
            <person name="Lu D."/>
            <person name="Skrede I."/>
            <person name="Drula E."/>
            <person name="Henrissat B."/>
            <person name="Morin E."/>
            <person name="Kohler A."/>
            <person name="Barry K."/>
            <person name="LaButti K."/>
            <person name="Morin E."/>
            <person name="Salamov A."/>
            <person name="Lipzen A."/>
            <person name="Mereny Z."/>
            <person name="Hegedus B."/>
            <person name="Baldrian P."/>
            <person name="Stursova M."/>
            <person name="Weitz H."/>
            <person name="Taylor A."/>
            <person name="Grigoriev I.V."/>
            <person name="Nagy L.G."/>
            <person name="Martin F."/>
            <person name="Kauserud H."/>
        </authorList>
    </citation>
    <scope>NUCLEOTIDE SEQUENCE</scope>
    <source>
        <strain evidence="12">9284</strain>
    </source>
</reference>
<dbReference type="GO" id="GO:0020037">
    <property type="term" value="F:heme binding"/>
    <property type="evidence" value="ECO:0007669"/>
    <property type="project" value="InterPro"/>
</dbReference>
<evidence type="ECO:0000256" key="7">
    <source>
        <dbReference type="ARBA" id="ARBA00023004"/>
    </source>
</evidence>
<keyword evidence="13" id="KW-1185">Reference proteome</keyword>
<organism evidence="12 13">
    <name type="scientific">Roridomyces roridus</name>
    <dbReference type="NCBI Taxonomy" id="1738132"/>
    <lineage>
        <taxon>Eukaryota</taxon>
        <taxon>Fungi</taxon>
        <taxon>Dikarya</taxon>
        <taxon>Basidiomycota</taxon>
        <taxon>Agaricomycotina</taxon>
        <taxon>Agaricomycetes</taxon>
        <taxon>Agaricomycetidae</taxon>
        <taxon>Agaricales</taxon>
        <taxon>Marasmiineae</taxon>
        <taxon>Mycenaceae</taxon>
        <taxon>Roridomyces</taxon>
    </lineage>
</organism>
<dbReference type="InterPro" id="IPR036396">
    <property type="entry name" value="Cyt_P450_sf"/>
</dbReference>
<dbReference type="PANTHER" id="PTHR46300">
    <property type="entry name" value="P450, PUTATIVE (EUROFUNG)-RELATED-RELATED"/>
    <property type="match status" value="1"/>
</dbReference>
<evidence type="ECO:0000256" key="1">
    <source>
        <dbReference type="ARBA" id="ARBA00001971"/>
    </source>
</evidence>
<keyword evidence="11" id="KW-0732">Signal</keyword>
<dbReference type="PRINTS" id="PR00463">
    <property type="entry name" value="EP450I"/>
</dbReference>
<feature type="binding site" description="axial binding residue" evidence="9">
    <location>
        <position position="429"/>
    </location>
    <ligand>
        <name>heme</name>
        <dbReference type="ChEBI" id="CHEBI:30413"/>
    </ligand>
    <ligandPart>
        <name>Fe</name>
        <dbReference type="ChEBI" id="CHEBI:18248"/>
    </ligandPart>
</feature>
<keyword evidence="5 9" id="KW-0479">Metal-binding</keyword>
<protein>
    <submittedName>
        <fullName evidence="12">Cytochrome P450</fullName>
    </submittedName>
</protein>
<dbReference type="CDD" id="cd11065">
    <property type="entry name" value="CYP64-like"/>
    <property type="match status" value="1"/>
</dbReference>
<evidence type="ECO:0000256" key="6">
    <source>
        <dbReference type="ARBA" id="ARBA00023002"/>
    </source>
</evidence>
<comment type="caution">
    <text evidence="12">The sequence shown here is derived from an EMBL/GenBank/DDBJ whole genome shotgun (WGS) entry which is preliminary data.</text>
</comment>
<keyword evidence="8 10" id="KW-0503">Monooxygenase</keyword>
<evidence type="ECO:0000256" key="4">
    <source>
        <dbReference type="ARBA" id="ARBA00022617"/>
    </source>
</evidence>
<comment type="similarity">
    <text evidence="3 10">Belongs to the cytochrome P450 family.</text>
</comment>
<dbReference type="Gene3D" id="1.10.630.10">
    <property type="entry name" value="Cytochrome P450"/>
    <property type="match status" value="1"/>
</dbReference>
<comment type="cofactor">
    <cofactor evidence="1 9">
        <name>heme</name>
        <dbReference type="ChEBI" id="CHEBI:30413"/>
    </cofactor>
</comment>
<evidence type="ECO:0000256" key="5">
    <source>
        <dbReference type="ARBA" id="ARBA00022723"/>
    </source>
</evidence>
<evidence type="ECO:0000256" key="8">
    <source>
        <dbReference type="ARBA" id="ARBA00023033"/>
    </source>
</evidence>
<dbReference type="InterPro" id="IPR017972">
    <property type="entry name" value="Cyt_P450_CS"/>
</dbReference>
<accession>A0AAD7FTE3</accession>
<gene>
    <name evidence="12" type="ORF">FB45DRAFT_989247</name>
</gene>
<evidence type="ECO:0000256" key="2">
    <source>
        <dbReference type="ARBA" id="ARBA00005179"/>
    </source>
</evidence>
<dbReference type="InterPro" id="IPR050364">
    <property type="entry name" value="Cytochrome_P450_fung"/>
</dbReference>
<dbReference type="PROSITE" id="PS00086">
    <property type="entry name" value="CYTOCHROME_P450"/>
    <property type="match status" value="1"/>
</dbReference>
<evidence type="ECO:0000313" key="13">
    <source>
        <dbReference type="Proteomes" id="UP001221142"/>
    </source>
</evidence>
<dbReference type="PRINTS" id="PR00385">
    <property type="entry name" value="P450"/>
</dbReference>
<dbReference type="EMBL" id="JARKIF010000006">
    <property type="protein sequence ID" value="KAJ7636944.1"/>
    <property type="molecule type" value="Genomic_DNA"/>
</dbReference>
<keyword evidence="7 9" id="KW-0408">Iron</keyword>
<dbReference type="InterPro" id="IPR002401">
    <property type="entry name" value="Cyt_P450_E_grp-I"/>
</dbReference>
<dbReference type="Pfam" id="PF00067">
    <property type="entry name" value="p450"/>
    <property type="match status" value="1"/>
</dbReference>
<sequence length="499" mass="55804">MLLPILALFLGFVLFIYHGRQPRKGVGLPGPPGVPIIGNVLQIPKDRQWLKWAEWKEKYGDVYRISIFGTPTIILSSFQAATDLLETRGNIYSDRPTATMAGELVGWSRGLGYAQASNNPRFRELRRLFHQLMGPRACADDNLLNIQERENKSLLRKLLTDPENFDAHARECTSSLILALTYGYPSNTGDPLGLIKITEDAMHGFAVASEPGKWWVDSVPALKYIPSWFPGGSFQRAAQAMRADLNKLFEIPYQFVKKEITAGRPNPSFLLDHLEEKNGHETAEEEELVQAFGAALYSGGAETTPSALTSFILAMALNPQIRFYHPGLPTFKDRDEGKLLYVSALVKEVWRWNPSVPLGLPHVASEDDEYRGYTIEKGSVVWANVWAILHDPAVFSSPHKFQPDRYLGAASEQANSVVASAFGFGRRICPGMHIASNSVFIAIATILTLFRIEKYVDGEGRVVEPVEEYDGFISHPRAFKCRIEPRFEGIESLLTSEFE</sequence>
<evidence type="ECO:0000256" key="10">
    <source>
        <dbReference type="RuleBase" id="RU000461"/>
    </source>
</evidence>
<dbReference type="GO" id="GO:0016705">
    <property type="term" value="F:oxidoreductase activity, acting on paired donors, with incorporation or reduction of molecular oxygen"/>
    <property type="evidence" value="ECO:0007669"/>
    <property type="project" value="InterPro"/>
</dbReference>
<feature type="chain" id="PRO_5042024714" evidence="11">
    <location>
        <begin position="16"/>
        <end position="499"/>
    </location>
</feature>
<dbReference type="GO" id="GO:0004497">
    <property type="term" value="F:monooxygenase activity"/>
    <property type="evidence" value="ECO:0007669"/>
    <property type="project" value="UniProtKB-KW"/>
</dbReference>
<evidence type="ECO:0000313" key="12">
    <source>
        <dbReference type="EMBL" id="KAJ7636944.1"/>
    </source>
</evidence>
<name>A0AAD7FTE3_9AGAR</name>
<dbReference type="AlphaFoldDB" id="A0AAD7FTE3"/>
<proteinExistence type="inferred from homology"/>
<evidence type="ECO:0000256" key="9">
    <source>
        <dbReference type="PIRSR" id="PIRSR602401-1"/>
    </source>
</evidence>
<dbReference type="Proteomes" id="UP001221142">
    <property type="component" value="Unassembled WGS sequence"/>
</dbReference>
<comment type="pathway">
    <text evidence="2">Secondary metabolite biosynthesis.</text>
</comment>
<keyword evidence="6 10" id="KW-0560">Oxidoreductase</keyword>
<dbReference type="GO" id="GO:0005506">
    <property type="term" value="F:iron ion binding"/>
    <property type="evidence" value="ECO:0007669"/>
    <property type="project" value="InterPro"/>
</dbReference>
<dbReference type="SUPFAM" id="SSF48264">
    <property type="entry name" value="Cytochrome P450"/>
    <property type="match status" value="1"/>
</dbReference>
<feature type="signal peptide" evidence="11">
    <location>
        <begin position="1"/>
        <end position="15"/>
    </location>
</feature>
<evidence type="ECO:0000256" key="3">
    <source>
        <dbReference type="ARBA" id="ARBA00010617"/>
    </source>
</evidence>
<keyword evidence="4 9" id="KW-0349">Heme</keyword>
<dbReference type="PANTHER" id="PTHR46300:SF7">
    <property type="entry name" value="P450, PUTATIVE (EUROFUNG)-RELATED"/>
    <property type="match status" value="1"/>
</dbReference>
<dbReference type="InterPro" id="IPR001128">
    <property type="entry name" value="Cyt_P450"/>
</dbReference>